<organism evidence="2 3">
    <name type="scientific">Fasciolopsis buskii</name>
    <dbReference type="NCBI Taxonomy" id="27845"/>
    <lineage>
        <taxon>Eukaryota</taxon>
        <taxon>Metazoa</taxon>
        <taxon>Spiralia</taxon>
        <taxon>Lophotrochozoa</taxon>
        <taxon>Platyhelminthes</taxon>
        <taxon>Trematoda</taxon>
        <taxon>Digenea</taxon>
        <taxon>Plagiorchiida</taxon>
        <taxon>Echinostomata</taxon>
        <taxon>Echinostomatoidea</taxon>
        <taxon>Fasciolidae</taxon>
        <taxon>Fasciolopsis</taxon>
    </lineage>
</organism>
<evidence type="ECO:0000256" key="1">
    <source>
        <dbReference type="SAM" id="MobiDB-lite"/>
    </source>
</evidence>
<feature type="region of interest" description="Disordered" evidence="1">
    <location>
        <begin position="78"/>
        <end position="115"/>
    </location>
</feature>
<gene>
    <name evidence="2" type="ORF">FBUS_01269</name>
</gene>
<keyword evidence="3" id="KW-1185">Reference proteome</keyword>
<dbReference type="Proteomes" id="UP000728185">
    <property type="component" value="Unassembled WGS sequence"/>
</dbReference>
<protein>
    <submittedName>
        <fullName evidence="2">Uncharacterized protein</fullName>
    </submittedName>
</protein>
<evidence type="ECO:0000313" key="2">
    <source>
        <dbReference type="EMBL" id="KAA0197445.1"/>
    </source>
</evidence>
<sequence length="278" mass="30911">MCRKQTILLFSQVHNLPADSEEQNPAETKKNSSPPVLQMLSDKIGPKKTPSPEELTPRMPQRHQILDLRLSVELDESHRSCSSPEQETLRLLGPYSPSTSTKPTADETATFSPSGKVNTRRMENELVHDTFNVGGVPTSNADSRAEHTPDRTSLVEPVQLNMTLDNCQSERSYAMPAITQVSRCRKRSTGYLTIAESRILSKPGIATSKPIDGFRGPQVGCNNYPSSTPYSPVLLHYDTKLGKQNNQFTMSVSNRNQNSEDPELSDMITKVRILSELL</sequence>
<comment type="caution">
    <text evidence="2">The sequence shown here is derived from an EMBL/GenBank/DDBJ whole genome shotgun (WGS) entry which is preliminary data.</text>
</comment>
<evidence type="ECO:0000313" key="3">
    <source>
        <dbReference type="Proteomes" id="UP000728185"/>
    </source>
</evidence>
<dbReference type="EMBL" id="LUCM01002370">
    <property type="protein sequence ID" value="KAA0197445.1"/>
    <property type="molecule type" value="Genomic_DNA"/>
</dbReference>
<name>A0A8E0S5D1_9TREM</name>
<dbReference type="AlphaFoldDB" id="A0A8E0S5D1"/>
<feature type="region of interest" description="Disordered" evidence="1">
    <location>
        <begin position="131"/>
        <end position="150"/>
    </location>
</feature>
<proteinExistence type="predicted"/>
<feature type="compositionally biased region" description="Polar residues" evidence="1">
    <location>
        <begin position="25"/>
        <end position="35"/>
    </location>
</feature>
<feature type="compositionally biased region" description="Polar residues" evidence="1">
    <location>
        <begin position="96"/>
        <end position="115"/>
    </location>
</feature>
<reference evidence="2" key="1">
    <citation type="submission" date="2019-05" db="EMBL/GenBank/DDBJ databases">
        <title>Annotation for the trematode Fasciolopsis buski.</title>
        <authorList>
            <person name="Choi Y.-J."/>
        </authorList>
    </citation>
    <scope>NUCLEOTIDE SEQUENCE</scope>
    <source>
        <strain evidence="2">HT</strain>
        <tissue evidence="2">Whole worm</tissue>
    </source>
</reference>
<feature type="region of interest" description="Disordered" evidence="1">
    <location>
        <begin position="12"/>
        <end position="59"/>
    </location>
</feature>
<accession>A0A8E0S5D1</accession>